<dbReference type="CDD" id="cd00757">
    <property type="entry name" value="ThiF_MoeB_HesA_family"/>
    <property type="match status" value="1"/>
</dbReference>
<comment type="caution">
    <text evidence="3">The sequence shown here is derived from an EMBL/GenBank/DDBJ whole genome shotgun (WGS) entry which is preliminary data.</text>
</comment>
<dbReference type="GO" id="GO:0008641">
    <property type="term" value="F:ubiquitin-like modifier activating enzyme activity"/>
    <property type="evidence" value="ECO:0007669"/>
    <property type="project" value="InterPro"/>
</dbReference>
<evidence type="ECO:0000313" key="3">
    <source>
        <dbReference type="EMBL" id="MCL1143157.1"/>
    </source>
</evidence>
<dbReference type="Pfam" id="PF00899">
    <property type="entry name" value="ThiF"/>
    <property type="match status" value="1"/>
</dbReference>
<reference evidence="3" key="1">
    <citation type="submission" date="2022-01" db="EMBL/GenBank/DDBJ databases">
        <title>Whole genome-based taxonomy of the Shewanellaceae.</title>
        <authorList>
            <person name="Martin-Rodriguez A.J."/>
        </authorList>
    </citation>
    <scope>NUCLEOTIDE SEQUENCE</scope>
    <source>
        <strain evidence="3">DSM 16422</strain>
    </source>
</reference>
<dbReference type="AlphaFoldDB" id="A0A9X1ZLI1"/>
<name>A0A9X1ZLI1_9GAMM</name>
<organism evidence="3 4">
    <name type="scientific">Shewanella gaetbuli</name>
    <dbReference type="NCBI Taxonomy" id="220752"/>
    <lineage>
        <taxon>Bacteria</taxon>
        <taxon>Pseudomonadati</taxon>
        <taxon>Pseudomonadota</taxon>
        <taxon>Gammaproteobacteria</taxon>
        <taxon>Alteromonadales</taxon>
        <taxon>Shewanellaceae</taxon>
        <taxon>Shewanella</taxon>
    </lineage>
</organism>
<dbReference type="PANTHER" id="PTHR10953">
    <property type="entry name" value="UBIQUITIN-ACTIVATING ENZYME E1"/>
    <property type="match status" value="1"/>
</dbReference>
<evidence type="ECO:0000259" key="2">
    <source>
        <dbReference type="Pfam" id="PF00899"/>
    </source>
</evidence>
<accession>A0A9X1ZLI1</accession>
<dbReference type="PANTHER" id="PTHR10953:SF240">
    <property type="entry name" value="SULFUR CARRIER PROTEIN THIS ADENYLYLTRANSFERASE"/>
    <property type="match status" value="1"/>
</dbReference>
<dbReference type="Gene3D" id="3.40.50.720">
    <property type="entry name" value="NAD(P)-binding Rossmann-like Domain"/>
    <property type="match status" value="1"/>
</dbReference>
<dbReference type="InterPro" id="IPR035985">
    <property type="entry name" value="Ubiquitin-activating_enz"/>
</dbReference>
<protein>
    <submittedName>
        <fullName evidence="3">HesA/MoeB/ThiF family protein</fullName>
    </submittedName>
</protein>
<dbReference type="GO" id="GO:0008146">
    <property type="term" value="F:sulfotransferase activity"/>
    <property type="evidence" value="ECO:0007669"/>
    <property type="project" value="TreeGrafter"/>
</dbReference>
<evidence type="ECO:0000256" key="1">
    <source>
        <dbReference type="ARBA" id="ARBA00009919"/>
    </source>
</evidence>
<dbReference type="RefSeq" id="WP_248995840.1">
    <property type="nucleotide sequence ID" value="NZ_JAKIKP010000007.1"/>
</dbReference>
<evidence type="ECO:0000313" key="4">
    <source>
        <dbReference type="Proteomes" id="UP001139333"/>
    </source>
</evidence>
<dbReference type="SUPFAM" id="SSF69572">
    <property type="entry name" value="Activating enzymes of the ubiquitin-like proteins"/>
    <property type="match status" value="1"/>
</dbReference>
<dbReference type="InterPro" id="IPR045886">
    <property type="entry name" value="ThiF/MoeB/HesA"/>
</dbReference>
<dbReference type="GO" id="GO:0016779">
    <property type="term" value="F:nucleotidyltransferase activity"/>
    <property type="evidence" value="ECO:0007669"/>
    <property type="project" value="TreeGrafter"/>
</dbReference>
<keyword evidence="4" id="KW-1185">Reference proteome</keyword>
<comment type="similarity">
    <text evidence="1">Belongs to the HesA/MoeB/ThiF family.</text>
</comment>
<feature type="domain" description="THIF-type NAD/FAD binding fold" evidence="2">
    <location>
        <begin position="13"/>
        <end position="254"/>
    </location>
</feature>
<dbReference type="GO" id="GO:0005829">
    <property type="term" value="C:cytosol"/>
    <property type="evidence" value="ECO:0007669"/>
    <property type="project" value="TreeGrafter"/>
</dbReference>
<proteinExistence type="inferred from homology"/>
<dbReference type="FunFam" id="3.40.50.720:FF:000080">
    <property type="entry name" value="Thiazole biosynthesis adenylyltransferase ThiF"/>
    <property type="match status" value="1"/>
</dbReference>
<dbReference type="InterPro" id="IPR000594">
    <property type="entry name" value="ThiF_NAD_FAD-bd"/>
</dbReference>
<dbReference type="EMBL" id="JAKIKP010000007">
    <property type="protein sequence ID" value="MCL1143157.1"/>
    <property type="molecule type" value="Genomic_DNA"/>
</dbReference>
<dbReference type="Proteomes" id="UP001139333">
    <property type="component" value="Unassembled WGS sequence"/>
</dbReference>
<gene>
    <name evidence="3" type="ORF">L2672_10665</name>
</gene>
<sequence>MSLGISDQQYIQYSKQMLLADFGEYGQQAVMNASVVIIGLGGLGQLVAQYLSASGMKQLYLFDGDVVDPSNLPRQILFDHHDIGKNKAAVTAAKLQAKNADGRIIAKQVFVSDENHQTVLDNYKVDMIIDCSDNFNTRHLINKLAIKYRCPLVSAAISADHGQYFMLIPEQDCNFVMPHGCYHCLYPADTYIENSCQHTGVLGPAVGVLASMQALAVLNYLSGRYQDYGVLHRFDAKGFSWSKVAMTKDEQCPVCQNKPSNMGEHEA</sequence>
<dbReference type="GO" id="GO:0004792">
    <property type="term" value="F:thiosulfate-cyanide sulfurtransferase activity"/>
    <property type="evidence" value="ECO:0007669"/>
    <property type="project" value="TreeGrafter"/>
</dbReference>